<sequence length="327" mass="37335">MSRQELFLNEYATGGLKKWKAHEGFILDSVNGYDVLECQLCKFAHVVPIPDESELQRVYHDEYYGEEKPNYLEEHSEDLDWWNVVHGERYERIEQLLGQQSGRLCDIGSGPGSFLLSGKSRGWDTLGIEPSSQAAAQSRAHGANVVEEFLTPELAHSLGRFDAIQMSEVLEHHPDPQKFLKIARMMMDPQGVLCVVVPNDYNPLQRAVQQLTQCESWWVAPPHHLNYFTLQSLCHLLAQCGFSVVDSHTTFPMEFFLLMGEHYIGNDKLGRNCHKKRMQFELNLSQTGLQKEKATIFRNFAALGIGRELVVYAKPNVQSPEQEEENL</sequence>
<protein>
    <submittedName>
        <fullName evidence="1">Class I SAM-dependent methyltransferase</fullName>
    </submittedName>
</protein>
<dbReference type="PANTHER" id="PTHR43861">
    <property type="entry name" value="TRANS-ACONITATE 2-METHYLTRANSFERASE-RELATED"/>
    <property type="match status" value="1"/>
</dbReference>
<dbReference type="Gene3D" id="3.40.50.150">
    <property type="entry name" value="Vaccinia Virus protein VP39"/>
    <property type="match status" value="1"/>
</dbReference>
<dbReference type="PANTHER" id="PTHR43861:SF5">
    <property type="entry name" value="BLL5978 PROTEIN"/>
    <property type="match status" value="1"/>
</dbReference>
<dbReference type="EMBL" id="JAQOUE010000001">
    <property type="protein sequence ID" value="MDT7041848.1"/>
    <property type="molecule type" value="Genomic_DNA"/>
</dbReference>
<dbReference type="InterPro" id="IPR029063">
    <property type="entry name" value="SAM-dependent_MTases_sf"/>
</dbReference>
<reference evidence="1 2" key="1">
    <citation type="journal article" date="2023" name="ISME J.">
        <title>Cultivation and genomic characterization of novel and ubiquitous marine nitrite-oxidizing bacteria from the Nitrospirales.</title>
        <authorList>
            <person name="Mueller A.J."/>
            <person name="Daebeler A."/>
            <person name="Herbold C.W."/>
            <person name="Kirkegaard R.H."/>
            <person name="Daims H."/>
        </authorList>
    </citation>
    <scope>NUCLEOTIDE SEQUENCE [LARGE SCALE GENOMIC DNA]</scope>
    <source>
        <strain evidence="1 2">EB</strain>
    </source>
</reference>
<dbReference type="GO" id="GO:0032259">
    <property type="term" value="P:methylation"/>
    <property type="evidence" value="ECO:0007669"/>
    <property type="project" value="UniProtKB-KW"/>
</dbReference>
<dbReference type="SUPFAM" id="SSF53335">
    <property type="entry name" value="S-adenosyl-L-methionine-dependent methyltransferases"/>
    <property type="match status" value="1"/>
</dbReference>
<gene>
    <name evidence="1" type="ORF">PPG34_05755</name>
</gene>
<evidence type="ECO:0000313" key="1">
    <source>
        <dbReference type="EMBL" id="MDT7041848.1"/>
    </source>
</evidence>
<proteinExistence type="predicted"/>
<accession>A0ABU3K675</accession>
<name>A0ABU3K675_9BACT</name>
<evidence type="ECO:0000313" key="2">
    <source>
        <dbReference type="Proteomes" id="UP001250932"/>
    </source>
</evidence>
<keyword evidence="1" id="KW-0489">Methyltransferase</keyword>
<keyword evidence="1" id="KW-0808">Transferase</keyword>
<dbReference type="GO" id="GO:0008168">
    <property type="term" value="F:methyltransferase activity"/>
    <property type="evidence" value="ECO:0007669"/>
    <property type="project" value="UniProtKB-KW"/>
</dbReference>
<dbReference type="RefSeq" id="WP_313832196.1">
    <property type="nucleotide sequence ID" value="NZ_JAQOUE010000001.1"/>
</dbReference>
<dbReference type="Proteomes" id="UP001250932">
    <property type="component" value="Unassembled WGS sequence"/>
</dbReference>
<comment type="caution">
    <text evidence="1">The sequence shown here is derived from an EMBL/GenBank/DDBJ whole genome shotgun (WGS) entry which is preliminary data.</text>
</comment>
<keyword evidence="2" id="KW-1185">Reference proteome</keyword>
<organism evidence="1 2">
    <name type="scientific">Candidatus Nitronereus thalassa</name>
    <dbReference type="NCBI Taxonomy" id="3020898"/>
    <lineage>
        <taxon>Bacteria</taxon>
        <taxon>Pseudomonadati</taxon>
        <taxon>Nitrospirota</taxon>
        <taxon>Nitrospiria</taxon>
        <taxon>Nitrospirales</taxon>
        <taxon>Nitrospiraceae</taxon>
        <taxon>Candidatus Nitronereus</taxon>
    </lineage>
</organism>
<dbReference type="CDD" id="cd02440">
    <property type="entry name" value="AdoMet_MTases"/>
    <property type="match status" value="1"/>
</dbReference>
<dbReference type="Pfam" id="PF13489">
    <property type="entry name" value="Methyltransf_23"/>
    <property type="match status" value="1"/>
</dbReference>